<dbReference type="InterPro" id="IPR036259">
    <property type="entry name" value="MFS_trans_sf"/>
</dbReference>
<evidence type="ECO:0000313" key="9">
    <source>
        <dbReference type="Proteomes" id="UP000254866"/>
    </source>
</evidence>
<feature type="domain" description="Major facilitator superfamily (MFS) profile" evidence="7">
    <location>
        <begin position="42"/>
        <end position="489"/>
    </location>
</feature>
<feature type="transmembrane region" description="Helical" evidence="6">
    <location>
        <begin position="87"/>
        <end position="108"/>
    </location>
</feature>
<comment type="caution">
    <text evidence="8">The sequence shown here is derived from an EMBL/GenBank/DDBJ whole genome shotgun (WGS) entry which is preliminary data.</text>
</comment>
<evidence type="ECO:0000256" key="6">
    <source>
        <dbReference type="SAM" id="Phobius"/>
    </source>
</evidence>
<comment type="subcellular location">
    <subcellularLocation>
        <location evidence="1">Membrane</location>
        <topology evidence="1">Multi-pass membrane protein</topology>
    </subcellularLocation>
</comment>
<evidence type="ECO:0000256" key="3">
    <source>
        <dbReference type="ARBA" id="ARBA00022692"/>
    </source>
</evidence>
<dbReference type="PANTHER" id="PTHR48022">
    <property type="entry name" value="PLASTIDIC GLUCOSE TRANSPORTER 4"/>
    <property type="match status" value="1"/>
</dbReference>
<dbReference type="GO" id="GO:0016020">
    <property type="term" value="C:membrane"/>
    <property type="evidence" value="ECO:0007669"/>
    <property type="project" value="UniProtKB-SubCell"/>
</dbReference>
<dbReference type="GeneID" id="43599453"/>
<dbReference type="Gene3D" id="1.20.1250.20">
    <property type="entry name" value="MFS general substrate transporter like domains"/>
    <property type="match status" value="1"/>
</dbReference>
<reference evidence="8 9" key="1">
    <citation type="journal article" date="2018" name="IMA Fungus">
        <title>IMA Genome-F 9: Draft genome sequence of Annulohypoxylon stygium, Aspergillus mulundensis, Berkeleyomyces basicola (syn. Thielaviopsis basicola), Ceratocystis smalleyi, two Cercospora beticola strains, Coleophoma cylindrospora, Fusarium fracticaudum, Phialophora cf. hyalina, and Morchella septimelata.</title>
        <authorList>
            <person name="Wingfield B.D."/>
            <person name="Bills G.F."/>
            <person name="Dong Y."/>
            <person name="Huang W."/>
            <person name="Nel W.J."/>
            <person name="Swalarsk-Parry B.S."/>
            <person name="Vaghefi N."/>
            <person name="Wilken P.M."/>
            <person name="An Z."/>
            <person name="de Beer Z.W."/>
            <person name="De Vos L."/>
            <person name="Chen L."/>
            <person name="Duong T.A."/>
            <person name="Gao Y."/>
            <person name="Hammerbacher A."/>
            <person name="Kikkert J.R."/>
            <person name="Li Y."/>
            <person name="Li H."/>
            <person name="Li K."/>
            <person name="Li Q."/>
            <person name="Liu X."/>
            <person name="Ma X."/>
            <person name="Naidoo K."/>
            <person name="Pethybridge S.J."/>
            <person name="Sun J."/>
            <person name="Steenkamp E.T."/>
            <person name="van der Nest M.A."/>
            <person name="van Wyk S."/>
            <person name="Wingfield M.J."/>
            <person name="Xiong C."/>
            <person name="Yue Q."/>
            <person name="Zhang X."/>
        </authorList>
    </citation>
    <scope>NUCLEOTIDE SEQUENCE [LARGE SCALE GENOMIC DNA]</scope>
    <source>
        <strain evidence="8 9">BP 5553</strain>
    </source>
</reference>
<keyword evidence="3 6" id="KW-0812">Transmembrane</keyword>
<dbReference type="InterPro" id="IPR050360">
    <property type="entry name" value="MFS_Sugar_Transporters"/>
</dbReference>
<evidence type="ECO:0000313" key="8">
    <source>
        <dbReference type="EMBL" id="RDL35992.1"/>
    </source>
</evidence>
<feature type="transmembrane region" description="Helical" evidence="6">
    <location>
        <begin position="115"/>
        <end position="135"/>
    </location>
</feature>
<protein>
    <submittedName>
        <fullName evidence="8">Lactose permease-like protein</fullName>
    </submittedName>
</protein>
<dbReference type="InterPro" id="IPR020846">
    <property type="entry name" value="MFS_dom"/>
</dbReference>
<dbReference type="InterPro" id="IPR005828">
    <property type="entry name" value="MFS_sugar_transport-like"/>
</dbReference>
<keyword evidence="5 6" id="KW-0472">Membrane</keyword>
<dbReference type="SUPFAM" id="SSF103473">
    <property type="entry name" value="MFS general substrate transporter"/>
    <property type="match status" value="1"/>
</dbReference>
<evidence type="ECO:0000256" key="1">
    <source>
        <dbReference type="ARBA" id="ARBA00004141"/>
    </source>
</evidence>
<feature type="transmembrane region" description="Helical" evidence="6">
    <location>
        <begin position="141"/>
        <end position="162"/>
    </location>
</feature>
<feature type="transmembrane region" description="Helical" evidence="6">
    <location>
        <begin position="466"/>
        <end position="485"/>
    </location>
</feature>
<evidence type="ECO:0000259" key="7">
    <source>
        <dbReference type="PROSITE" id="PS50850"/>
    </source>
</evidence>
<accession>A0A370TKE0</accession>
<dbReference type="OrthoDB" id="6133115at2759"/>
<dbReference type="AlphaFoldDB" id="A0A370TKE0"/>
<dbReference type="Pfam" id="PF00083">
    <property type="entry name" value="Sugar_tr"/>
    <property type="match status" value="1"/>
</dbReference>
<organism evidence="8 9">
    <name type="scientific">Venustampulla echinocandica</name>
    <dbReference type="NCBI Taxonomy" id="2656787"/>
    <lineage>
        <taxon>Eukaryota</taxon>
        <taxon>Fungi</taxon>
        <taxon>Dikarya</taxon>
        <taxon>Ascomycota</taxon>
        <taxon>Pezizomycotina</taxon>
        <taxon>Leotiomycetes</taxon>
        <taxon>Helotiales</taxon>
        <taxon>Pleuroascaceae</taxon>
        <taxon>Venustampulla</taxon>
    </lineage>
</organism>
<keyword evidence="9" id="KW-1185">Reference proteome</keyword>
<sequence>MASANNRKAQTGTSDPIIQRIADEDTVPWYKKSNLRYLYLMLFPTCMGIELTSGFDSQMINALQIVPAWGNYFGDRPHGKFSGELKGIIAAAYSLGAILSLPLIGMVNDRFGRRWSIFGGSAIMAAGAIIQGFSVNAAMYIIARLLLGFGIPTCIVSGSALIGELSHPKERAYLTSYFNVSFYFGQILAAGICFGTNNVAGDYAWRIPSWLQMCPSLIQMAFVFFIPESPRWLISKDRGEEAYKILATYHAEGDHESEFVKAEVAHISTTLKLEVGDSKKSYLDLFKTAGMRRRSLISAMLGLFTQWSGNTLISYYLSDILNMIGQSDSIFQQQINLAISFWSLVCGVIISITMVRMKRVTAAYMCTISLLVVYVAWTIAMQQSIVAMEKGSRNNAANGAVLFLIFAYKPAYQIFYNALTYTYLVELWPFAERSHGISWFQLWSRLASFATTFVNPIGLESIGWKYFITYCCILVFEIAFVYFYFPETSGRTLEELAFLFEDKSLAEEANESAVKALGGPKHVEVETSKNSLA</sequence>
<comment type="similarity">
    <text evidence="2">Belongs to the major facilitator superfamily. Sugar transporter (TC 2.A.1.1) family.</text>
</comment>
<dbReference type="FunFam" id="1.20.1250.20:FF:000117">
    <property type="entry name" value="MFS hexose transporter"/>
    <property type="match status" value="1"/>
</dbReference>
<dbReference type="PROSITE" id="PS50850">
    <property type="entry name" value="MFS"/>
    <property type="match status" value="1"/>
</dbReference>
<name>A0A370TKE0_9HELO</name>
<feature type="transmembrane region" description="Helical" evidence="6">
    <location>
        <begin position="337"/>
        <end position="355"/>
    </location>
</feature>
<feature type="transmembrane region" description="Helical" evidence="6">
    <location>
        <begin position="174"/>
        <end position="197"/>
    </location>
</feature>
<feature type="transmembrane region" description="Helical" evidence="6">
    <location>
        <begin position="362"/>
        <end position="380"/>
    </location>
</feature>
<dbReference type="Proteomes" id="UP000254866">
    <property type="component" value="Unassembled WGS sequence"/>
</dbReference>
<proteinExistence type="inferred from homology"/>
<keyword evidence="4 6" id="KW-1133">Transmembrane helix</keyword>
<feature type="transmembrane region" description="Helical" evidence="6">
    <location>
        <begin position="400"/>
        <end position="424"/>
    </location>
</feature>
<dbReference type="GO" id="GO:0005351">
    <property type="term" value="F:carbohydrate:proton symporter activity"/>
    <property type="evidence" value="ECO:0007669"/>
    <property type="project" value="TreeGrafter"/>
</dbReference>
<dbReference type="RefSeq" id="XP_031868648.1">
    <property type="nucleotide sequence ID" value="XM_032015227.1"/>
</dbReference>
<dbReference type="EMBL" id="NPIC01000005">
    <property type="protein sequence ID" value="RDL35992.1"/>
    <property type="molecule type" value="Genomic_DNA"/>
</dbReference>
<dbReference type="PANTHER" id="PTHR48022:SF29">
    <property type="entry name" value="SUGAR TRANSPORTER, PUTATIVE (AFU_ORTHOLOGUE AFUA_6G14500)-RELATED"/>
    <property type="match status" value="1"/>
</dbReference>
<feature type="transmembrane region" description="Helical" evidence="6">
    <location>
        <begin position="296"/>
        <end position="317"/>
    </location>
</feature>
<evidence type="ECO:0000256" key="5">
    <source>
        <dbReference type="ARBA" id="ARBA00023136"/>
    </source>
</evidence>
<gene>
    <name evidence="8" type="ORF">BP5553_06604</name>
</gene>
<evidence type="ECO:0000256" key="4">
    <source>
        <dbReference type="ARBA" id="ARBA00022989"/>
    </source>
</evidence>
<evidence type="ECO:0000256" key="2">
    <source>
        <dbReference type="ARBA" id="ARBA00010992"/>
    </source>
</evidence>